<dbReference type="GO" id="GO:0031124">
    <property type="term" value="P:mRNA 3'-end processing"/>
    <property type="evidence" value="ECO:0007669"/>
    <property type="project" value="InterPro"/>
</dbReference>
<feature type="compositionally biased region" description="Acidic residues" evidence="1">
    <location>
        <begin position="48"/>
        <end position="63"/>
    </location>
</feature>
<feature type="compositionally biased region" description="Low complexity" evidence="1">
    <location>
        <begin position="16"/>
        <end position="34"/>
    </location>
</feature>
<dbReference type="AlphaFoldDB" id="A0A0F7UUS0"/>
<evidence type="ECO:0000313" key="2">
    <source>
        <dbReference type="EMBL" id="CEL71858.1"/>
    </source>
</evidence>
<dbReference type="PANTHER" id="PTHR13047">
    <property type="entry name" value="PRE-MRNA CLEAVAGE FACTOR IM, 25KD SUBUNIT"/>
    <property type="match status" value="1"/>
</dbReference>
<feature type="compositionally biased region" description="Basic and acidic residues" evidence="1">
    <location>
        <begin position="65"/>
        <end position="74"/>
    </location>
</feature>
<dbReference type="Pfam" id="PF13869">
    <property type="entry name" value="NUDIX_2"/>
    <property type="match status" value="1"/>
</dbReference>
<feature type="compositionally biased region" description="Basic and acidic residues" evidence="1">
    <location>
        <begin position="413"/>
        <end position="424"/>
    </location>
</feature>
<organism evidence="2">
    <name type="scientific">Toxoplasma gondii (strain ATCC 50861 / VEG)</name>
    <dbReference type="NCBI Taxonomy" id="432359"/>
    <lineage>
        <taxon>Eukaryota</taxon>
        <taxon>Sar</taxon>
        <taxon>Alveolata</taxon>
        <taxon>Apicomplexa</taxon>
        <taxon>Conoidasida</taxon>
        <taxon>Coccidia</taxon>
        <taxon>Eucoccidiorida</taxon>
        <taxon>Eimeriorina</taxon>
        <taxon>Sarcocystidae</taxon>
        <taxon>Toxoplasma</taxon>
    </lineage>
</organism>
<accession>A0A0F7UUS0</accession>
<protein>
    <submittedName>
        <fullName evidence="2">mRNA cleavage factor-like protein, putative</fullName>
    </submittedName>
</protein>
<sequence length="512" mass="57050">MEVLETDPEASALEEALPSPASPTPSGGSAPSLSVSAVPFPSPGPPEFPDEDSDVLADLENFDEPSLRSKRLPEVHAQASDAAAGVSAAQGETPEVGDPARLGSGTDGSHPSHAQTSLRREMRDADWAVYSAASYESQVDPALEGKWEFLSPGGGEQQGGRAAALLRKRLASYQRQGLRRTVAPVFFCHLREYVHLLLLFHRETRRYSLFTFKAKSWERPEVVLERKLARLFTKHRSEVDRNVNYTWVADQKSEGVAAEVGEFLGEWWRVEFDEEPQPFLPPHVTRPKERIRSASSQVLLPPAACVLARGSASLRPSAAGDPRRCVVGSPSRRLPLPLPPAVSVAGWFRLLCEPAQAARRPTGRRRGGTLRRVSRGTRANEHKSRWRTVTHPRRHRGTASGTGCTRRRRKLESRRGRGTERSETAGDAEEEREQKKNGSRRRLGSAETCREEKKDLPISRDRRKDDAEKRKRRTAAEEKECEHENSVVLLPPISRRRYDASELGEARKESEG</sequence>
<proteinExistence type="predicted"/>
<feature type="compositionally biased region" description="Low complexity" evidence="1">
    <location>
        <begin position="77"/>
        <end position="91"/>
    </location>
</feature>
<feature type="compositionally biased region" description="Polar residues" evidence="1">
    <location>
        <begin position="107"/>
        <end position="117"/>
    </location>
</feature>
<evidence type="ECO:0000256" key="1">
    <source>
        <dbReference type="SAM" id="MobiDB-lite"/>
    </source>
</evidence>
<feature type="compositionally biased region" description="Basic residues" evidence="1">
    <location>
        <begin position="384"/>
        <end position="397"/>
    </location>
</feature>
<dbReference type="GO" id="GO:0003729">
    <property type="term" value="F:mRNA binding"/>
    <property type="evidence" value="ECO:0007669"/>
    <property type="project" value="InterPro"/>
</dbReference>
<gene>
    <name evidence="2" type="ORF">BN1205_051850</name>
</gene>
<feature type="compositionally biased region" description="Basic and acidic residues" evidence="1">
    <location>
        <begin position="496"/>
        <end position="512"/>
    </location>
</feature>
<reference evidence="2" key="1">
    <citation type="journal article" date="2015" name="PLoS ONE">
        <title>Comprehensive Evaluation of Toxoplasma gondii VEG and Neospora caninum LIV Genomes with Tachyzoite Stage Transcriptome and Proteome Defines Novel Transcript Features.</title>
        <authorList>
            <person name="Ramaprasad A."/>
            <person name="Mourier T."/>
            <person name="Naeem R."/>
            <person name="Malas T.B."/>
            <person name="Moussa E."/>
            <person name="Panigrahi A."/>
            <person name="Vermont S.J."/>
            <person name="Otto T.D."/>
            <person name="Wastling J."/>
            <person name="Pain A."/>
        </authorList>
    </citation>
    <scope>NUCLEOTIDE SEQUENCE</scope>
    <source>
        <strain evidence="2">VEG</strain>
    </source>
</reference>
<feature type="compositionally biased region" description="Basic residues" evidence="1">
    <location>
        <begin position="361"/>
        <end position="375"/>
    </location>
</feature>
<dbReference type="GO" id="GO:0005849">
    <property type="term" value="C:mRNA cleavage factor complex"/>
    <property type="evidence" value="ECO:0007669"/>
    <property type="project" value="InterPro"/>
</dbReference>
<dbReference type="EMBL" id="LN714491">
    <property type="protein sequence ID" value="CEL71858.1"/>
    <property type="molecule type" value="Genomic_DNA"/>
</dbReference>
<dbReference type="Gene3D" id="3.90.79.10">
    <property type="entry name" value="Nucleoside Triphosphate Pyrophosphohydrolase"/>
    <property type="match status" value="1"/>
</dbReference>
<dbReference type="InterPro" id="IPR016706">
    <property type="entry name" value="Cleav_polyA_spec_factor_su5"/>
</dbReference>
<feature type="compositionally biased region" description="Basic and acidic residues" evidence="1">
    <location>
        <begin position="448"/>
        <end position="485"/>
    </location>
</feature>
<feature type="region of interest" description="Disordered" evidence="1">
    <location>
        <begin position="358"/>
        <end position="512"/>
    </location>
</feature>
<feature type="region of interest" description="Disordered" evidence="1">
    <location>
        <begin position="1"/>
        <end position="120"/>
    </location>
</feature>
<name>A0A0F7UUS0_TOXGV</name>